<evidence type="ECO:0000256" key="4">
    <source>
        <dbReference type="ARBA" id="ARBA00022603"/>
    </source>
</evidence>
<keyword evidence="15" id="KW-1185">Reference proteome</keyword>
<dbReference type="GO" id="GO:0005886">
    <property type="term" value="C:plasma membrane"/>
    <property type="evidence" value="ECO:0007669"/>
    <property type="project" value="Ensembl"/>
</dbReference>
<dbReference type="AlphaFoldDB" id="G1SFM5"/>
<evidence type="ECO:0000256" key="5">
    <source>
        <dbReference type="ARBA" id="ARBA00022679"/>
    </source>
</evidence>
<name>G1SFM5_RABIT</name>
<dbReference type="InterPro" id="IPR039772">
    <property type="entry name" value="Bin3-like"/>
</dbReference>
<evidence type="ECO:0000256" key="12">
    <source>
        <dbReference type="RuleBase" id="RU367087"/>
    </source>
</evidence>
<feature type="domain" description="Bin3-type SAM" evidence="13">
    <location>
        <begin position="137"/>
        <end position="351"/>
    </location>
</feature>
<gene>
    <name evidence="14" type="primary">BCDIN3D</name>
</gene>
<evidence type="ECO:0000256" key="7">
    <source>
        <dbReference type="ARBA" id="ARBA00038653"/>
    </source>
</evidence>
<evidence type="ECO:0000256" key="2">
    <source>
        <dbReference type="ARBA" id="ARBA00008361"/>
    </source>
</evidence>
<dbReference type="GO" id="GO:0008175">
    <property type="term" value="F:tRNA methyltransferase activity"/>
    <property type="evidence" value="ECO:0007669"/>
    <property type="project" value="Ensembl"/>
</dbReference>
<reference evidence="14" key="3">
    <citation type="submission" date="2025-09" db="UniProtKB">
        <authorList>
            <consortium name="Ensembl"/>
        </authorList>
    </citation>
    <scope>IDENTIFICATION</scope>
    <source>
        <strain evidence="14">Thorbecke</strain>
    </source>
</reference>
<comment type="subcellular location">
    <subcellularLocation>
        <location evidence="1">Cytoplasm</location>
    </subcellularLocation>
</comment>
<dbReference type="SMR" id="G1SFM5"/>
<dbReference type="FunFam" id="3.40.50.150:FF:000138">
    <property type="entry name" value="BCDIN3 domain containing RNA methyltransferase"/>
    <property type="match status" value="1"/>
</dbReference>
<dbReference type="GO" id="GO:0090486">
    <property type="term" value="F:small RNA 2'-O-methyltransferase activity"/>
    <property type="evidence" value="ECO:0007669"/>
    <property type="project" value="Ensembl"/>
</dbReference>
<dbReference type="FunCoup" id="G1SFM5">
    <property type="interactions" value="1520"/>
</dbReference>
<reference evidence="14" key="2">
    <citation type="submission" date="2025-08" db="UniProtKB">
        <authorList>
            <consortium name="Ensembl"/>
        </authorList>
    </citation>
    <scope>IDENTIFICATION</scope>
    <source>
        <strain evidence="14">Thorbecke</strain>
    </source>
</reference>
<dbReference type="Pfam" id="PF06859">
    <property type="entry name" value="Bin3"/>
    <property type="match status" value="1"/>
</dbReference>
<reference evidence="14 15" key="1">
    <citation type="journal article" date="2011" name="Nature">
        <title>A high-resolution map of human evolutionary constraint using 29 mammals.</title>
        <authorList>
            <person name="Lindblad-Toh K."/>
            <person name="Garber M."/>
            <person name="Zuk O."/>
            <person name="Lin M.F."/>
            <person name="Parker B.J."/>
            <person name="Washietl S."/>
            <person name="Kheradpour P."/>
            <person name="Ernst J."/>
            <person name="Jordan G."/>
            <person name="Mauceli E."/>
            <person name="Ward L.D."/>
            <person name="Lowe C.B."/>
            <person name="Holloway A.K."/>
            <person name="Clamp M."/>
            <person name="Gnerre S."/>
            <person name="Alfoldi J."/>
            <person name="Beal K."/>
            <person name="Chang J."/>
            <person name="Clawson H."/>
            <person name="Cuff J."/>
            <person name="Di Palma F."/>
            <person name="Fitzgerald S."/>
            <person name="Flicek P."/>
            <person name="Guttman M."/>
            <person name="Hubisz M.J."/>
            <person name="Jaffe D.B."/>
            <person name="Jungreis I."/>
            <person name="Kent W.J."/>
            <person name="Kostka D."/>
            <person name="Lara M."/>
            <person name="Martins A.L."/>
            <person name="Massingham T."/>
            <person name="Moltke I."/>
            <person name="Raney B.J."/>
            <person name="Rasmussen M.D."/>
            <person name="Robinson J."/>
            <person name="Stark A."/>
            <person name="Vilella A.J."/>
            <person name="Wen J."/>
            <person name="Xie X."/>
            <person name="Zody M.C."/>
            <person name="Baldwin J."/>
            <person name="Bloom T."/>
            <person name="Chin C.W."/>
            <person name="Heiman D."/>
            <person name="Nicol R."/>
            <person name="Nusbaum C."/>
            <person name="Young S."/>
            <person name="Wilkinson J."/>
            <person name="Worley K.C."/>
            <person name="Kovar C.L."/>
            <person name="Muzny D.M."/>
            <person name="Gibbs R.A."/>
            <person name="Cree A."/>
            <person name="Dihn H.H."/>
            <person name="Fowler G."/>
            <person name="Jhangiani S."/>
            <person name="Joshi V."/>
            <person name="Lee S."/>
            <person name="Lewis L.R."/>
            <person name="Nazareth L.V."/>
            <person name="Okwuonu G."/>
            <person name="Santibanez J."/>
            <person name="Warren W.C."/>
            <person name="Mardis E.R."/>
            <person name="Weinstock G.M."/>
            <person name="Wilson R.K."/>
            <person name="Delehaunty K."/>
            <person name="Dooling D."/>
            <person name="Fronik C."/>
            <person name="Fulton L."/>
            <person name="Fulton B."/>
            <person name="Graves T."/>
            <person name="Minx P."/>
            <person name="Sodergren E."/>
            <person name="Birney E."/>
            <person name="Margulies E.H."/>
            <person name="Herrero J."/>
            <person name="Green E.D."/>
            <person name="Haussler D."/>
            <person name="Siepel A."/>
            <person name="Goldman N."/>
            <person name="Pollard K.S."/>
            <person name="Pedersen J.S."/>
            <person name="Lander E.S."/>
            <person name="Kellis M."/>
        </authorList>
    </citation>
    <scope>NUCLEOTIDE SEQUENCE [LARGE SCALE GENOMIC DNA]</scope>
    <source>
        <strain evidence="14 15">Thorbecke inbred</strain>
    </source>
</reference>
<dbReference type="PANTHER" id="PTHR12315">
    <property type="entry name" value="BICOID-INTERACTING PROTEIN RELATED"/>
    <property type="match status" value="1"/>
</dbReference>
<dbReference type="PaxDb" id="9986-ENSOCUP00000001328"/>
<evidence type="ECO:0000256" key="11">
    <source>
        <dbReference type="PROSITE-ProRule" id="PRU00848"/>
    </source>
</evidence>
<organism evidence="14 15">
    <name type="scientific">Oryctolagus cuniculus</name>
    <name type="common">Rabbit</name>
    <dbReference type="NCBI Taxonomy" id="9986"/>
    <lineage>
        <taxon>Eukaryota</taxon>
        <taxon>Metazoa</taxon>
        <taxon>Chordata</taxon>
        <taxon>Craniata</taxon>
        <taxon>Vertebrata</taxon>
        <taxon>Euteleostomi</taxon>
        <taxon>Mammalia</taxon>
        <taxon>Eutheria</taxon>
        <taxon>Euarchontoglires</taxon>
        <taxon>Glires</taxon>
        <taxon>Lagomorpha</taxon>
        <taxon>Leporidae</taxon>
        <taxon>Oryctolagus</taxon>
    </lineage>
</organism>
<sequence>MYCPFPLNKSLKKKKKKKWMTSLKIDPLGMRLGFGEPSPHVSRAQAHTGRAHPADLAPRAHAHWCRDGPRRPRGPGFRFRLPGLMAAPAELAGGGVQEAAGTVEERVLEPGAAPFGNFPHYSRFHPPEQRLRLLPPELLRRLFPPEGPEKRAILGLDVGCNSGDLSVALYKHFLSLRDGETCSDALGDLRLLCCDIDPVLVARAEKECPFPDALTFVTLDFMNQRTRKALLSSFLSQFGRSVFDIGFCMSVTMWIHLNHGDRGLREFLAHLASLCRYLLVEPQPWKCYRAAARRLRKLGLHDFDHFQSLAIRGDMAEQIGQILTQEHGMELVCCFGNTSWDRSLLLFRAKP</sequence>
<dbReference type="GO" id="GO:2000632">
    <property type="term" value="P:negative regulation of pre-miRNA processing"/>
    <property type="evidence" value="ECO:0007669"/>
    <property type="project" value="Ensembl"/>
</dbReference>
<dbReference type="PANTHER" id="PTHR12315:SF1">
    <property type="entry name" value="RNA 5'-MONOPHOSPHATE METHYLTRANSFERASE"/>
    <property type="match status" value="1"/>
</dbReference>
<dbReference type="InParanoid" id="G1SFM5"/>
<dbReference type="SUPFAM" id="SSF53335">
    <property type="entry name" value="S-adenosyl-L-methionine-dependent methyltransferases"/>
    <property type="match status" value="1"/>
</dbReference>
<evidence type="ECO:0000259" key="13">
    <source>
        <dbReference type="PROSITE" id="PS51515"/>
    </source>
</evidence>
<accession>G1SFM5</accession>
<evidence type="ECO:0000313" key="15">
    <source>
        <dbReference type="Proteomes" id="UP000001811"/>
    </source>
</evidence>
<keyword evidence="4 12" id="KW-0489">Methyltransferase</keyword>
<dbReference type="InterPro" id="IPR010675">
    <property type="entry name" value="Bin3_C"/>
</dbReference>
<evidence type="ECO:0000256" key="10">
    <source>
        <dbReference type="ARBA" id="ARBA00045273"/>
    </source>
</evidence>
<dbReference type="GO" id="GO:0031054">
    <property type="term" value="P:pre-miRNA processing"/>
    <property type="evidence" value="ECO:0007669"/>
    <property type="project" value="Ensembl"/>
</dbReference>
<keyword evidence="3" id="KW-0963">Cytoplasm</keyword>
<comment type="similarity">
    <text evidence="2 12">Belongs to the methyltransferase superfamily.</text>
</comment>
<dbReference type="HOGENOM" id="CLU_082749_0_0_1"/>
<dbReference type="GO" id="GO:0005829">
    <property type="term" value="C:cytosol"/>
    <property type="evidence" value="ECO:0007669"/>
    <property type="project" value="Ensembl"/>
</dbReference>
<comment type="catalytic activity">
    <reaction evidence="8">
        <text>a 5'-end 5'-phospho-ribonucleoside-RNA + 2 S-adenosyl-L-methionine = a 5'-end (5'-bismethylphospho)-ribonucleoside-RNA + 2 S-adenosyl-L-homocysteine</text>
        <dbReference type="Rhea" id="RHEA:58640"/>
        <dbReference type="Rhea" id="RHEA-COMP:15179"/>
        <dbReference type="Rhea" id="RHEA-COMP:15182"/>
        <dbReference type="ChEBI" id="CHEBI:57856"/>
        <dbReference type="ChEBI" id="CHEBI:59789"/>
        <dbReference type="ChEBI" id="CHEBI:138282"/>
        <dbReference type="ChEBI" id="CHEBI:142777"/>
    </reaction>
</comment>
<evidence type="ECO:0000256" key="9">
    <source>
        <dbReference type="ARBA" id="ARBA00044707"/>
    </source>
</evidence>
<dbReference type="GO" id="GO:0070883">
    <property type="term" value="F:pre-miRNA binding"/>
    <property type="evidence" value="ECO:0007669"/>
    <property type="project" value="Ensembl"/>
</dbReference>
<dbReference type="InterPro" id="IPR029063">
    <property type="entry name" value="SAM-dependent_MTases_sf"/>
</dbReference>
<dbReference type="Gene3D" id="3.40.50.150">
    <property type="entry name" value="Vaccinia Virus protein VP39"/>
    <property type="match status" value="1"/>
</dbReference>
<proteinExistence type="inferred from homology"/>
<comment type="function">
    <text evidence="10">O-methyltransferase that specifically monomethylates 5'-monophosphate of cytoplasmic histidyl tRNA (tRNA(His)), acting as a capping enzyme by protecting tRNA(His) from cleavage by DICER1. Also able, with less efficiently, to methylate the 5' monophosphate of a subset of pre-miRNAs, acting as a negative regulator of miRNA processing. The 5' monophosphate of pre-miRNAs is recognized by DICER1 and is required for pre-miRNAs processing: methylation at this position reduces the processing of pre-miRNAs by DICER1. Was also reported to mediate dimethylation of pre-miR-145; however dimethylation cannot be reproduced by another group which observes a monomethylation of pre-miR-145.</text>
</comment>
<keyword evidence="6 11" id="KW-0949">S-adenosyl-L-methionine</keyword>
<comment type="catalytic activity">
    <reaction evidence="9">
        <text>a 5'-end 5'-phospho-ribonucleoside-RNA + S-adenosyl-L-methionine = a 5'-end (5'-methylphospho)-ribonucleoside-RNA + S-adenosyl-L-homocysteine</text>
        <dbReference type="Rhea" id="RHEA:58656"/>
        <dbReference type="Rhea" id="RHEA-COMP:15179"/>
        <dbReference type="Rhea" id="RHEA-COMP:15181"/>
        <dbReference type="ChEBI" id="CHEBI:57856"/>
        <dbReference type="ChEBI" id="CHEBI:59789"/>
        <dbReference type="ChEBI" id="CHEBI:138282"/>
        <dbReference type="ChEBI" id="CHEBI:142776"/>
    </reaction>
</comment>
<comment type="subunit">
    <text evidence="7">Interacts with DICER1; the interaction may be mediated by RNA.</text>
</comment>
<dbReference type="Proteomes" id="UP000001811">
    <property type="component" value="Chromosome 4"/>
</dbReference>
<protein>
    <recommendedName>
        <fullName evidence="12">RNA methyltransferase</fullName>
        <ecNumber evidence="12">2.1.1.-</ecNumber>
    </recommendedName>
</protein>
<dbReference type="PROSITE" id="PS51515">
    <property type="entry name" value="BIN3_SAM"/>
    <property type="match status" value="1"/>
</dbReference>
<dbReference type="EMBL" id="AAGW02058899">
    <property type="status" value="NOT_ANNOTATED_CDS"/>
    <property type="molecule type" value="Genomic_DNA"/>
</dbReference>
<dbReference type="GeneTree" id="ENSGT00940000153993"/>
<dbReference type="STRING" id="9986.ENSOCUP00000001328"/>
<dbReference type="EC" id="2.1.1.-" evidence="12"/>
<dbReference type="InterPro" id="IPR024160">
    <property type="entry name" value="BIN3_SAM-bd_dom"/>
</dbReference>
<dbReference type="Bgee" id="ENSOCUG00000001545">
    <property type="expression patterns" value="Expressed in blood and 17 other cell types or tissues"/>
</dbReference>
<evidence type="ECO:0000313" key="14">
    <source>
        <dbReference type="Ensembl" id="ENSOCUP00000001328.4"/>
    </source>
</evidence>
<evidence type="ECO:0000256" key="8">
    <source>
        <dbReference type="ARBA" id="ARBA00044650"/>
    </source>
</evidence>
<keyword evidence="5 12" id="KW-0808">Transferase</keyword>
<dbReference type="Ensembl" id="ENSOCUT00000001544.4">
    <property type="protein sequence ID" value="ENSOCUP00000001328.4"/>
    <property type="gene ID" value="ENSOCUG00000001545.4"/>
</dbReference>
<dbReference type="GO" id="GO:0005654">
    <property type="term" value="C:nucleoplasm"/>
    <property type="evidence" value="ECO:0007669"/>
    <property type="project" value="Ensembl"/>
</dbReference>
<dbReference type="GO" id="GO:0030488">
    <property type="term" value="P:tRNA methylation"/>
    <property type="evidence" value="ECO:0007669"/>
    <property type="project" value="Ensembl"/>
</dbReference>
<evidence type="ECO:0000256" key="6">
    <source>
        <dbReference type="ARBA" id="ARBA00022691"/>
    </source>
</evidence>
<evidence type="ECO:0000256" key="1">
    <source>
        <dbReference type="ARBA" id="ARBA00004496"/>
    </source>
</evidence>
<dbReference type="eggNOG" id="KOG2899">
    <property type="taxonomic scope" value="Eukaryota"/>
</dbReference>
<evidence type="ECO:0000256" key="3">
    <source>
        <dbReference type="ARBA" id="ARBA00022490"/>
    </source>
</evidence>